<accession>A0A830CQJ6</accession>
<name>A0A830CQJ6_9LAMI</name>
<organism evidence="1 2">
    <name type="scientific">Phtheirospermum japonicum</name>
    <dbReference type="NCBI Taxonomy" id="374723"/>
    <lineage>
        <taxon>Eukaryota</taxon>
        <taxon>Viridiplantae</taxon>
        <taxon>Streptophyta</taxon>
        <taxon>Embryophyta</taxon>
        <taxon>Tracheophyta</taxon>
        <taxon>Spermatophyta</taxon>
        <taxon>Magnoliopsida</taxon>
        <taxon>eudicotyledons</taxon>
        <taxon>Gunneridae</taxon>
        <taxon>Pentapetalae</taxon>
        <taxon>asterids</taxon>
        <taxon>lamiids</taxon>
        <taxon>Lamiales</taxon>
        <taxon>Orobanchaceae</taxon>
        <taxon>Orobanchaceae incertae sedis</taxon>
        <taxon>Phtheirospermum</taxon>
    </lineage>
</organism>
<gene>
    <name evidence="1" type="ORF">PHJA_002268900</name>
</gene>
<dbReference type="AlphaFoldDB" id="A0A830CQJ6"/>
<evidence type="ECO:0000313" key="1">
    <source>
        <dbReference type="EMBL" id="GFQ01250.1"/>
    </source>
</evidence>
<proteinExistence type="predicted"/>
<sequence length="87" mass="10304">MTSIILLHHMVFLMLESPDMLGQLLTSKSLLSRSWWRGFWVWNQVKMQLSGFYSTNLYLFKLSPIHLPWQNLPPRFQPLEILSIMIG</sequence>
<reference evidence="1" key="1">
    <citation type="submission" date="2020-07" db="EMBL/GenBank/DDBJ databases">
        <title>Ethylene signaling mediates host invasion by parasitic plants.</title>
        <authorList>
            <person name="Yoshida S."/>
        </authorList>
    </citation>
    <scope>NUCLEOTIDE SEQUENCE</scope>
    <source>
        <strain evidence="1">Okayama</strain>
    </source>
</reference>
<protein>
    <submittedName>
        <fullName evidence="1">Desiccation-related protein pcc13-62</fullName>
    </submittedName>
</protein>
<comment type="caution">
    <text evidence="1">The sequence shown here is derived from an EMBL/GenBank/DDBJ whole genome shotgun (WGS) entry which is preliminary data.</text>
</comment>
<evidence type="ECO:0000313" key="2">
    <source>
        <dbReference type="Proteomes" id="UP000653305"/>
    </source>
</evidence>
<dbReference type="Proteomes" id="UP000653305">
    <property type="component" value="Unassembled WGS sequence"/>
</dbReference>
<keyword evidence="2" id="KW-1185">Reference proteome</keyword>
<dbReference type="EMBL" id="BMAC01000668">
    <property type="protein sequence ID" value="GFQ01250.1"/>
    <property type="molecule type" value="Genomic_DNA"/>
</dbReference>